<gene>
    <name evidence="1" type="ORF">RDB_LOCUS15476</name>
</gene>
<name>A0A8H3A0E1_9AGAM</name>
<sequence length="147" mass="16633">MPMIPAPHMNSHWYPDSVSHGLQSLAVSGSTILPMDIYEALVDAARRVYVHEARVNELQHRVPMGFPLDNDPQFVYSGYKIALSNLMRLIADPINQWDSFRFTTCTGLSLLLHNMLVILRARSMDDYRYYSSPEGMNLIACFGLPSA</sequence>
<protein>
    <submittedName>
        <fullName evidence="1">Uncharacterized protein</fullName>
    </submittedName>
</protein>
<dbReference type="EMBL" id="CAJMWT010000952">
    <property type="protein sequence ID" value="CAE6366358.1"/>
    <property type="molecule type" value="Genomic_DNA"/>
</dbReference>
<dbReference type="Proteomes" id="UP000663843">
    <property type="component" value="Unassembled WGS sequence"/>
</dbReference>
<proteinExistence type="predicted"/>
<comment type="caution">
    <text evidence="1">The sequence shown here is derived from an EMBL/GenBank/DDBJ whole genome shotgun (WGS) entry which is preliminary data.</text>
</comment>
<accession>A0A8H3A0E1</accession>
<reference evidence="1" key="1">
    <citation type="submission" date="2021-01" db="EMBL/GenBank/DDBJ databases">
        <authorList>
            <person name="Kaushik A."/>
        </authorList>
    </citation>
    <scope>NUCLEOTIDE SEQUENCE</scope>
    <source>
        <strain evidence="1">AG2-2IIIB</strain>
    </source>
</reference>
<evidence type="ECO:0000313" key="2">
    <source>
        <dbReference type="Proteomes" id="UP000663843"/>
    </source>
</evidence>
<evidence type="ECO:0000313" key="1">
    <source>
        <dbReference type="EMBL" id="CAE6366358.1"/>
    </source>
</evidence>
<organism evidence="1 2">
    <name type="scientific">Rhizoctonia solani</name>
    <dbReference type="NCBI Taxonomy" id="456999"/>
    <lineage>
        <taxon>Eukaryota</taxon>
        <taxon>Fungi</taxon>
        <taxon>Dikarya</taxon>
        <taxon>Basidiomycota</taxon>
        <taxon>Agaricomycotina</taxon>
        <taxon>Agaricomycetes</taxon>
        <taxon>Cantharellales</taxon>
        <taxon>Ceratobasidiaceae</taxon>
        <taxon>Rhizoctonia</taxon>
    </lineage>
</organism>
<dbReference type="AlphaFoldDB" id="A0A8H3A0E1"/>